<sequence>MFSEFATVIGCLSLVLLTLMALSARDARVMRIKAKVRHPQKLPRK</sequence>
<dbReference type="AlphaFoldDB" id="A0A6P0C479"/>
<dbReference type="EMBL" id="JAABNT010000001">
    <property type="protein sequence ID" value="NEK20952.1"/>
    <property type="molecule type" value="Genomic_DNA"/>
</dbReference>
<name>A0A6P0C479_9RHOB</name>
<evidence type="ECO:0000313" key="1">
    <source>
        <dbReference type="EMBL" id="NEK20952.1"/>
    </source>
</evidence>
<reference evidence="1 2" key="1">
    <citation type="submission" date="2020-01" db="EMBL/GenBank/DDBJ databases">
        <title>Sulfitobacter sediminilitoris sp. nov., isolated from a tidal flat.</title>
        <authorList>
            <person name="Park S."/>
            <person name="Yoon J.-H."/>
        </authorList>
    </citation>
    <scope>NUCLEOTIDE SEQUENCE [LARGE SCALE GENOMIC DNA]</scope>
    <source>
        <strain evidence="1 2">JBTF-M27</strain>
    </source>
</reference>
<dbReference type="RefSeq" id="WP_164351803.1">
    <property type="nucleotide sequence ID" value="NZ_JAABNT010000001.1"/>
</dbReference>
<accession>A0A6P0C479</accession>
<evidence type="ECO:0000313" key="2">
    <source>
        <dbReference type="Proteomes" id="UP000468591"/>
    </source>
</evidence>
<keyword evidence="2" id="KW-1185">Reference proteome</keyword>
<organism evidence="1 2">
    <name type="scientific">Sulfitobacter sediminilitoris</name>
    <dbReference type="NCBI Taxonomy" id="2698830"/>
    <lineage>
        <taxon>Bacteria</taxon>
        <taxon>Pseudomonadati</taxon>
        <taxon>Pseudomonadota</taxon>
        <taxon>Alphaproteobacteria</taxon>
        <taxon>Rhodobacterales</taxon>
        <taxon>Roseobacteraceae</taxon>
        <taxon>Sulfitobacter</taxon>
    </lineage>
</organism>
<proteinExistence type="predicted"/>
<dbReference type="Proteomes" id="UP000468591">
    <property type="component" value="Unassembled WGS sequence"/>
</dbReference>
<comment type="caution">
    <text evidence="1">The sequence shown here is derived from an EMBL/GenBank/DDBJ whole genome shotgun (WGS) entry which is preliminary data.</text>
</comment>
<evidence type="ECO:0008006" key="3">
    <source>
        <dbReference type="Google" id="ProtNLM"/>
    </source>
</evidence>
<gene>
    <name evidence="1" type="ORF">GV827_00865</name>
</gene>
<protein>
    <recommendedName>
        <fullName evidence="3">Heme exporter protein D</fullName>
    </recommendedName>
</protein>